<evidence type="ECO:0000313" key="5">
    <source>
        <dbReference type="EMBL" id="GJJ13497.1"/>
    </source>
</evidence>
<comment type="similarity">
    <text evidence="1">Belongs to the protein kinase superfamily. ADCK protein kinase family.</text>
</comment>
<dbReference type="GO" id="GO:0006629">
    <property type="term" value="P:lipid metabolic process"/>
    <property type="evidence" value="ECO:0007669"/>
    <property type="project" value="InterPro"/>
</dbReference>
<gene>
    <name evidence="5" type="ORF">Clacol_007751</name>
</gene>
<sequence>MTRQRTVEQVEFRVPDLTVKDLLAVIPIRDIGILYTMYLMTTYAERTLKNQFVLQPFLSTLTCFALWAIYGFAAGLVGTGLWGIAHECGHQAFSQYKPINHAVGWAIHSALGAPYHSWRITHARHHAATCHLTKDQTYIPHTRLSLHLPEFDPSKEDLTGTFVAGEVQEQILEALSDSPLFKAITYLCIIKLSLEYKDDFVPRPPLFSPHQRIGILLSDFGVLLWISTLITWSVARGFTEMFRIYLVPYLWVNHWLVLVTFLQHTDPLVPYYRDEAFTFLRGTLAALDRSLLGDCGKVAGWIGATLTHGVSETHVAHHVATKIPHYHIWEASDAIRKRLAEAGYNLQGAPGGWREVLRVMRECRFVEDTGDVVFYKNSRGFAAARPLRRFVSKSNCTRRFTTQSETSTRRVPRSKSYVWLKRTGYVLIGGVGIYAVDKQFNASSLARNFRTLYTGAVVAIDYKLNFQPGQAAKIMDLHERVAERLYNVLVENGGLYIKIGQALAANSALLPTPFQIRFSKLFDDAPQVPYSEIERVFMSEFGRPPKGENGVFAEFEDRAVASASIAQVHKAKLKKKEESESDVWVAVKVQKPAVSKQVNWDLAAYRVLMWIYENWVFDMPIYFLVDFISSHLRLELDFINEANNANTTARLIASEPELMGKVYVPKVYPEYTTSKIMTAEYIDGVKLSDRQAVLRLLDGSQDTANTIEVSRDPKWDGAVSPGFSHKPLAGGSRAIMDILIFKWGFVHCDPHPGNIIIRRRVPSNTPQLVLIDHGLYVSMPDELRRDYAQLWKGLLSGELESVKEIGGKWGIGKSSLDLLASGILLKPWKSNSQTSKNVEKNLDPYERSLMMKEKLRQFLTDTDRFPKALVFLGRNMRMIQGNNQSLGSPVNRVKIIGHWASRSLAHAPGLSLSQSIVERWRHFKYIVIIFSLDVAFWISKVRRWARGGVGDSFEDELEREMRNFSKQNFGFEIDRDAFTA</sequence>
<comment type="caution">
    <text evidence="5">The sequence shown here is derived from an EMBL/GenBank/DDBJ whole genome shotgun (WGS) entry which is preliminary data.</text>
</comment>
<dbReference type="InterPro" id="IPR051130">
    <property type="entry name" value="Mito_struct-func_regulator"/>
</dbReference>
<dbReference type="SUPFAM" id="SSF56112">
    <property type="entry name" value="Protein kinase-like (PK-like)"/>
    <property type="match status" value="1"/>
</dbReference>
<dbReference type="CDD" id="cd03507">
    <property type="entry name" value="Delta12-FADS-like"/>
    <property type="match status" value="1"/>
</dbReference>
<evidence type="ECO:0000313" key="6">
    <source>
        <dbReference type="Proteomes" id="UP001050691"/>
    </source>
</evidence>
<dbReference type="CDD" id="cd13969">
    <property type="entry name" value="ADCK1-like"/>
    <property type="match status" value="1"/>
</dbReference>
<keyword evidence="2" id="KW-0812">Transmembrane</keyword>
<dbReference type="PANTHER" id="PTHR43173:SF37">
    <property type="entry name" value="ABC1 FAMILY PROTEIN C10F6.14C"/>
    <property type="match status" value="1"/>
</dbReference>
<keyword evidence="2" id="KW-1133">Transmembrane helix</keyword>
<evidence type="ECO:0000256" key="1">
    <source>
        <dbReference type="ARBA" id="ARBA00009670"/>
    </source>
</evidence>
<protein>
    <submittedName>
        <fullName evidence="5">Uncharacterized protein</fullName>
    </submittedName>
</protein>
<dbReference type="EMBL" id="BPWL01000008">
    <property type="protein sequence ID" value="GJJ13497.1"/>
    <property type="molecule type" value="Genomic_DNA"/>
</dbReference>
<accession>A0AAV5AIH9</accession>
<feature type="transmembrane region" description="Helical" evidence="2">
    <location>
        <begin position="22"/>
        <end position="40"/>
    </location>
</feature>
<feature type="transmembrane region" description="Helical" evidence="2">
    <location>
        <begin position="213"/>
        <end position="235"/>
    </location>
</feature>
<dbReference type="AlphaFoldDB" id="A0AAV5AIH9"/>
<dbReference type="PANTHER" id="PTHR43173">
    <property type="entry name" value="ABC1 FAMILY PROTEIN"/>
    <property type="match status" value="1"/>
</dbReference>
<feature type="domain" description="Fatty acid desaturase" evidence="3">
    <location>
        <begin position="66"/>
        <end position="344"/>
    </location>
</feature>
<dbReference type="Proteomes" id="UP001050691">
    <property type="component" value="Unassembled WGS sequence"/>
</dbReference>
<name>A0AAV5AIH9_9AGAM</name>
<evidence type="ECO:0000256" key="2">
    <source>
        <dbReference type="SAM" id="Phobius"/>
    </source>
</evidence>
<keyword evidence="6" id="KW-1185">Reference proteome</keyword>
<dbReference type="Pfam" id="PF03109">
    <property type="entry name" value="ABC1"/>
    <property type="match status" value="1"/>
</dbReference>
<proteinExistence type="inferred from homology"/>
<organism evidence="5 6">
    <name type="scientific">Clathrus columnatus</name>
    <dbReference type="NCBI Taxonomy" id="1419009"/>
    <lineage>
        <taxon>Eukaryota</taxon>
        <taxon>Fungi</taxon>
        <taxon>Dikarya</taxon>
        <taxon>Basidiomycota</taxon>
        <taxon>Agaricomycotina</taxon>
        <taxon>Agaricomycetes</taxon>
        <taxon>Phallomycetidae</taxon>
        <taxon>Phallales</taxon>
        <taxon>Clathraceae</taxon>
        <taxon>Clathrus</taxon>
    </lineage>
</organism>
<dbReference type="Pfam" id="PF00487">
    <property type="entry name" value="FA_desaturase"/>
    <property type="match status" value="1"/>
</dbReference>
<dbReference type="InterPro" id="IPR045307">
    <property type="entry name" value="ADCK1_dom"/>
</dbReference>
<evidence type="ECO:0000259" key="4">
    <source>
        <dbReference type="Pfam" id="PF03109"/>
    </source>
</evidence>
<feature type="domain" description="ABC1 atypical kinase-like" evidence="4">
    <location>
        <begin position="520"/>
        <end position="804"/>
    </location>
</feature>
<dbReference type="InterPro" id="IPR004147">
    <property type="entry name" value="ABC1_dom"/>
</dbReference>
<dbReference type="InterPro" id="IPR005804">
    <property type="entry name" value="FA_desaturase_dom"/>
</dbReference>
<reference evidence="5" key="1">
    <citation type="submission" date="2021-10" db="EMBL/GenBank/DDBJ databases">
        <title>De novo Genome Assembly of Clathrus columnatus (Basidiomycota, Fungi) Using Illumina and Nanopore Sequence Data.</title>
        <authorList>
            <person name="Ogiso-Tanaka E."/>
            <person name="Itagaki H."/>
            <person name="Hosoya T."/>
            <person name="Hosaka K."/>
        </authorList>
    </citation>
    <scope>NUCLEOTIDE SEQUENCE</scope>
    <source>
        <strain evidence="5">MO-923</strain>
    </source>
</reference>
<evidence type="ECO:0000259" key="3">
    <source>
        <dbReference type="Pfam" id="PF00487"/>
    </source>
</evidence>
<dbReference type="InterPro" id="IPR011009">
    <property type="entry name" value="Kinase-like_dom_sf"/>
</dbReference>
<keyword evidence="2" id="KW-0472">Membrane</keyword>